<evidence type="ECO:0000313" key="1">
    <source>
        <dbReference type="EMBL" id="RDX53669.1"/>
    </source>
</evidence>
<proteinExistence type="predicted"/>
<sequence>MQGRTNTGLTTGRVSPAYVASRVSLTSNRRILVWKYGSPTHQAFPVSMAQECRRIQNIPCRPAPFVWLSGSRGLSFAPFVASRILKFLSPTSEGKTRQVHIDKAVEEANRRLTLRPALAGTAVPGPLSRPTTRGQVDRLLVLDSLDGFSLDLTLRVAILADS</sequence>
<dbReference type="AlphaFoldDB" id="A0A371DM98"/>
<dbReference type="Proteomes" id="UP000256964">
    <property type="component" value="Unassembled WGS sequence"/>
</dbReference>
<dbReference type="EMBL" id="KZ857386">
    <property type="protein sequence ID" value="RDX53669.1"/>
    <property type="molecule type" value="Genomic_DNA"/>
</dbReference>
<protein>
    <submittedName>
        <fullName evidence="1">Uncharacterized protein</fullName>
    </submittedName>
</protein>
<keyword evidence="2" id="KW-1185">Reference proteome</keyword>
<name>A0A371DM98_9APHY</name>
<accession>A0A371DM98</accession>
<organism evidence="1 2">
    <name type="scientific">Lentinus brumalis</name>
    <dbReference type="NCBI Taxonomy" id="2498619"/>
    <lineage>
        <taxon>Eukaryota</taxon>
        <taxon>Fungi</taxon>
        <taxon>Dikarya</taxon>
        <taxon>Basidiomycota</taxon>
        <taxon>Agaricomycotina</taxon>
        <taxon>Agaricomycetes</taxon>
        <taxon>Polyporales</taxon>
        <taxon>Polyporaceae</taxon>
        <taxon>Lentinus</taxon>
    </lineage>
</organism>
<evidence type="ECO:0000313" key="2">
    <source>
        <dbReference type="Proteomes" id="UP000256964"/>
    </source>
</evidence>
<gene>
    <name evidence="1" type="ORF">OH76DRAFT_1140043</name>
</gene>
<reference evidence="1 2" key="1">
    <citation type="journal article" date="2018" name="Biotechnol. Biofuels">
        <title>Integrative visual omics of the white-rot fungus Polyporus brumalis exposes the biotechnological potential of its oxidative enzymes for delignifying raw plant biomass.</title>
        <authorList>
            <person name="Miyauchi S."/>
            <person name="Rancon A."/>
            <person name="Drula E."/>
            <person name="Hage H."/>
            <person name="Chaduli D."/>
            <person name="Favel A."/>
            <person name="Grisel S."/>
            <person name="Henrissat B."/>
            <person name="Herpoel-Gimbert I."/>
            <person name="Ruiz-Duenas F.J."/>
            <person name="Chevret D."/>
            <person name="Hainaut M."/>
            <person name="Lin J."/>
            <person name="Wang M."/>
            <person name="Pangilinan J."/>
            <person name="Lipzen A."/>
            <person name="Lesage-Meessen L."/>
            <person name="Navarro D."/>
            <person name="Riley R."/>
            <person name="Grigoriev I.V."/>
            <person name="Zhou S."/>
            <person name="Raouche S."/>
            <person name="Rosso M.N."/>
        </authorList>
    </citation>
    <scope>NUCLEOTIDE SEQUENCE [LARGE SCALE GENOMIC DNA]</scope>
    <source>
        <strain evidence="1 2">BRFM 1820</strain>
    </source>
</reference>